<organism evidence="1 2">
    <name type="scientific">Rhizophagus clarus</name>
    <dbReference type="NCBI Taxonomy" id="94130"/>
    <lineage>
        <taxon>Eukaryota</taxon>
        <taxon>Fungi</taxon>
        <taxon>Fungi incertae sedis</taxon>
        <taxon>Mucoromycota</taxon>
        <taxon>Glomeromycotina</taxon>
        <taxon>Glomeromycetes</taxon>
        <taxon>Glomerales</taxon>
        <taxon>Glomeraceae</taxon>
        <taxon>Rhizophagus</taxon>
    </lineage>
</organism>
<dbReference type="EMBL" id="BLAL01000304">
    <property type="protein sequence ID" value="GET02201.1"/>
    <property type="molecule type" value="Genomic_DNA"/>
</dbReference>
<comment type="caution">
    <text evidence="1">The sequence shown here is derived from an EMBL/GenBank/DDBJ whole genome shotgun (WGS) entry which is preliminary data.</text>
</comment>
<sequence>MITYDCMKLYHVNITKFDSEKKKFLSIKQNTTSKHINDDKYNKKSLSSSPSQIIKDSVPCKHQHLFLQLYQQQIQQYRQQIPTI</sequence>
<accession>A0A8H3R331</accession>
<dbReference type="Proteomes" id="UP000615446">
    <property type="component" value="Unassembled WGS sequence"/>
</dbReference>
<evidence type="ECO:0000313" key="2">
    <source>
        <dbReference type="Proteomes" id="UP000615446"/>
    </source>
</evidence>
<proteinExistence type="predicted"/>
<name>A0A8H3R331_9GLOM</name>
<evidence type="ECO:0000313" key="1">
    <source>
        <dbReference type="EMBL" id="GET02201.1"/>
    </source>
</evidence>
<gene>
    <name evidence="1" type="ORF">RCL2_002858300</name>
</gene>
<dbReference type="AlphaFoldDB" id="A0A8H3R331"/>
<protein>
    <submittedName>
        <fullName evidence="1">Uncharacterized protein</fullName>
    </submittedName>
</protein>
<reference evidence="1" key="1">
    <citation type="submission" date="2019-10" db="EMBL/GenBank/DDBJ databases">
        <title>Conservation and host-specific expression of non-tandemly repeated heterogenous ribosome RNA gene in arbuscular mycorrhizal fungi.</title>
        <authorList>
            <person name="Maeda T."/>
            <person name="Kobayashi Y."/>
            <person name="Nakagawa T."/>
            <person name="Ezawa T."/>
            <person name="Yamaguchi K."/>
            <person name="Bino T."/>
            <person name="Nishimoto Y."/>
            <person name="Shigenobu S."/>
            <person name="Kawaguchi M."/>
        </authorList>
    </citation>
    <scope>NUCLEOTIDE SEQUENCE</scope>
    <source>
        <strain evidence="1">HR1</strain>
    </source>
</reference>